<name>A0A396HWN8_MEDTR</name>
<evidence type="ECO:0000313" key="1">
    <source>
        <dbReference type="EMBL" id="RHN57766.1"/>
    </source>
</evidence>
<accession>A0A396HWN8</accession>
<dbReference type="Gramene" id="rna33350">
    <property type="protein sequence ID" value="RHN57766.1"/>
    <property type="gene ID" value="gene33350"/>
</dbReference>
<dbReference type="AlphaFoldDB" id="A0A396HWN8"/>
<dbReference type="Proteomes" id="UP000265566">
    <property type="component" value="Chromosome 5"/>
</dbReference>
<reference evidence="1" key="1">
    <citation type="journal article" date="2018" name="Nat. Plants">
        <title>Whole-genome landscape of Medicago truncatula symbiotic genes.</title>
        <authorList>
            <person name="Pecrix Y."/>
            <person name="Gamas P."/>
            <person name="Carrere S."/>
        </authorList>
    </citation>
    <scope>NUCLEOTIDE SEQUENCE</scope>
    <source>
        <tissue evidence="1">Leaves</tissue>
    </source>
</reference>
<sequence length="60" mass="7060">MEEGWWRSVVVNVRQQHVCQLRTFFHLEQISVLNNFGTVRKAKIIKYDIDEGLNLKALGM</sequence>
<gene>
    <name evidence="1" type="ORF">MtrunA17_Chr5g0443971</name>
</gene>
<protein>
    <submittedName>
        <fullName evidence="1">Uncharacterized protein</fullName>
    </submittedName>
</protein>
<comment type="caution">
    <text evidence="1">The sequence shown here is derived from an EMBL/GenBank/DDBJ whole genome shotgun (WGS) entry which is preliminary data.</text>
</comment>
<organism evidence="1">
    <name type="scientific">Medicago truncatula</name>
    <name type="common">Barrel medic</name>
    <name type="synonym">Medicago tribuloides</name>
    <dbReference type="NCBI Taxonomy" id="3880"/>
    <lineage>
        <taxon>Eukaryota</taxon>
        <taxon>Viridiplantae</taxon>
        <taxon>Streptophyta</taxon>
        <taxon>Embryophyta</taxon>
        <taxon>Tracheophyta</taxon>
        <taxon>Spermatophyta</taxon>
        <taxon>Magnoliopsida</taxon>
        <taxon>eudicotyledons</taxon>
        <taxon>Gunneridae</taxon>
        <taxon>Pentapetalae</taxon>
        <taxon>rosids</taxon>
        <taxon>fabids</taxon>
        <taxon>Fabales</taxon>
        <taxon>Fabaceae</taxon>
        <taxon>Papilionoideae</taxon>
        <taxon>50 kb inversion clade</taxon>
        <taxon>NPAAA clade</taxon>
        <taxon>Hologalegina</taxon>
        <taxon>IRL clade</taxon>
        <taxon>Trifolieae</taxon>
        <taxon>Medicago</taxon>
    </lineage>
</organism>
<dbReference type="EMBL" id="PSQE01000005">
    <property type="protein sequence ID" value="RHN57766.1"/>
    <property type="molecule type" value="Genomic_DNA"/>
</dbReference>
<proteinExistence type="predicted"/>